<proteinExistence type="predicted"/>
<protein>
    <submittedName>
        <fullName evidence="3">Uncharacterized protein</fullName>
    </submittedName>
</protein>
<feature type="coiled-coil region" evidence="1">
    <location>
        <begin position="140"/>
        <end position="202"/>
    </location>
</feature>
<evidence type="ECO:0000256" key="1">
    <source>
        <dbReference type="SAM" id="Coils"/>
    </source>
</evidence>
<comment type="caution">
    <text evidence="3">The sequence shown here is derived from an EMBL/GenBank/DDBJ whole genome shotgun (WGS) entry which is preliminary data.</text>
</comment>
<feature type="region of interest" description="Disordered" evidence="2">
    <location>
        <begin position="1"/>
        <end position="70"/>
    </location>
</feature>
<keyword evidence="1" id="KW-0175">Coiled coil</keyword>
<accession>A0ABP0R3V1</accession>
<organism evidence="3 4">
    <name type="scientific">Durusdinium trenchii</name>
    <dbReference type="NCBI Taxonomy" id="1381693"/>
    <lineage>
        <taxon>Eukaryota</taxon>
        <taxon>Sar</taxon>
        <taxon>Alveolata</taxon>
        <taxon>Dinophyceae</taxon>
        <taxon>Suessiales</taxon>
        <taxon>Symbiodiniaceae</taxon>
        <taxon>Durusdinium</taxon>
    </lineage>
</organism>
<evidence type="ECO:0000313" key="4">
    <source>
        <dbReference type="Proteomes" id="UP001642464"/>
    </source>
</evidence>
<dbReference type="Proteomes" id="UP001642464">
    <property type="component" value="Unassembled WGS sequence"/>
</dbReference>
<evidence type="ECO:0000313" key="3">
    <source>
        <dbReference type="EMBL" id="CAK9095237.1"/>
    </source>
</evidence>
<sequence length="320" mass="34635">SRCQAPHSKSTDQRPSVRKAGQGPPGLRRATYACGSWKGREQQAPSKISNGSTVRPTQLNARGSPPPHSLREGVTGVHAVARQLLAAAKVKEVVHIDLQQPVTSLFSPSQSSVSSKLPSPASPSSPTLRHGDVYAQALEHEEVLRELAELKSSFQEREAREAELVQQVKSLHEKLAVANGARKAAEAEAQRLGGELARERGREAAPRFAEEMTRHGEEIATLQHKLSSSERTSAGLVLHTRHLEEQVENQQRQLAEFATAVRSELDRVWANMPQSDGVATTPPHRAVAETTEAAAVAPWPSDATANAVLRSIYSAISELP</sequence>
<name>A0ABP0R3V1_9DINO</name>
<reference evidence="3 4" key="1">
    <citation type="submission" date="2024-02" db="EMBL/GenBank/DDBJ databases">
        <authorList>
            <person name="Chen Y."/>
            <person name="Shah S."/>
            <person name="Dougan E. K."/>
            <person name="Thang M."/>
            <person name="Chan C."/>
        </authorList>
    </citation>
    <scope>NUCLEOTIDE SEQUENCE [LARGE SCALE GENOMIC DNA]</scope>
</reference>
<gene>
    <name evidence="3" type="ORF">SCF082_LOCUS44741</name>
</gene>
<feature type="non-terminal residue" evidence="3">
    <location>
        <position position="1"/>
    </location>
</feature>
<dbReference type="EMBL" id="CAXAMM010040762">
    <property type="protein sequence ID" value="CAK9095237.1"/>
    <property type="molecule type" value="Genomic_DNA"/>
</dbReference>
<feature type="region of interest" description="Disordered" evidence="2">
    <location>
        <begin position="105"/>
        <end position="129"/>
    </location>
</feature>
<evidence type="ECO:0000256" key="2">
    <source>
        <dbReference type="SAM" id="MobiDB-lite"/>
    </source>
</evidence>
<feature type="compositionally biased region" description="Polar residues" evidence="2">
    <location>
        <begin position="43"/>
        <end position="61"/>
    </location>
</feature>
<keyword evidence="4" id="KW-1185">Reference proteome</keyword>
<feature type="compositionally biased region" description="Low complexity" evidence="2">
    <location>
        <begin position="105"/>
        <end position="126"/>
    </location>
</feature>